<proteinExistence type="predicted"/>
<protein>
    <submittedName>
        <fullName evidence="2">Uncharacterized protein</fullName>
    </submittedName>
</protein>
<accession>A0AAE0EU59</accession>
<feature type="compositionally biased region" description="Low complexity" evidence="1">
    <location>
        <begin position="272"/>
        <end position="302"/>
    </location>
</feature>
<organism evidence="2 3">
    <name type="scientific">Cymbomonas tetramitiformis</name>
    <dbReference type="NCBI Taxonomy" id="36881"/>
    <lineage>
        <taxon>Eukaryota</taxon>
        <taxon>Viridiplantae</taxon>
        <taxon>Chlorophyta</taxon>
        <taxon>Pyramimonadophyceae</taxon>
        <taxon>Pyramimonadales</taxon>
        <taxon>Pyramimonadaceae</taxon>
        <taxon>Cymbomonas</taxon>
    </lineage>
</organism>
<feature type="compositionally biased region" description="Polar residues" evidence="1">
    <location>
        <begin position="523"/>
        <end position="533"/>
    </location>
</feature>
<reference evidence="2 3" key="1">
    <citation type="journal article" date="2015" name="Genome Biol. Evol.">
        <title>Comparative Genomics of a Bacterivorous Green Alga Reveals Evolutionary Causalities and Consequences of Phago-Mixotrophic Mode of Nutrition.</title>
        <authorList>
            <person name="Burns J.A."/>
            <person name="Paasch A."/>
            <person name="Narechania A."/>
            <person name="Kim E."/>
        </authorList>
    </citation>
    <scope>NUCLEOTIDE SEQUENCE [LARGE SCALE GENOMIC DNA]</scope>
    <source>
        <strain evidence="2 3">PLY_AMNH</strain>
    </source>
</reference>
<dbReference type="EMBL" id="LGRX02033727">
    <property type="protein sequence ID" value="KAK3240157.1"/>
    <property type="molecule type" value="Genomic_DNA"/>
</dbReference>
<dbReference type="AlphaFoldDB" id="A0AAE0EU59"/>
<feature type="region of interest" description="Disordered" evidence="1">
    <location>
        <begin position="134"/>
        <end position="188"/>
    </location>
</feature>
<gene>
    <name evidence="2" type="ORF">CYMTET_49982</name>
</gene>
<sequence>MQEQEKWTRIKLKHRMVDQLKRSRADFAKKFREMLARLRSPQKSGQPDLDAALDEITREHINLMIGSVEPLPDDPAPDPRQEQPVSQPVPYQTKGYAPPRGRLLATKKGAAVIMAPALVEIVADTKGAIRAHAYHSGCRSRKPSPQQARGRSPSPRRRSPSRNELPLHAQYSPRTRDMNRPPSDRHEWLTTIGSPVTVHNNVELRQDLLQQAAESMFRDVVEGTEPSLQVAVRPNSGRYHGGGFHVGVDGIGTWETGTTTTTRPMRVEGRTSRPNNSPPNSSRKSNGSPHRTRGAALAADADASPDQEADLVQPLLAAKQKQMDDPVRYLELPAAAQRPASGHSAASPPGRGGVHGIATGRVAADGSQSLPSGHSHVGTEHRPTPPRIDIAAVSRDSPDALGEGTMSARLPNKPRHIPPSPLSARGEGGIRGGGSSAQSPRAGVGKAATPSDSAYSNSSSGRQTPAAWTPVPSEDDDDHVRQMTRSTTPRVEGDGGRASESPRIRSARLYQRKETMGGGFQGSRMSQRAGNPH</sequence>
<evidence type="ECO:0000313" key="2">
    <source>
        <dbReference type="EMBL" id="KAK3240157.1"/>
    </source>
</evidence>
<name>A0AAE0EU59_9CHLO</name>
<comment type="caution">
    <text evidence="2">The sequence shown here is derived from an EMBL/GenBank/DDBJ whole genome shotgun (WGS) entry which is preliminary data.</text>
</comment>
<feature type="compositionally biased region" description="Low complexity" evidence="1">
    <location>
        <begin position="143"/>
        <end position="153"/>
    </location>
</feature>
<feature type="region of interest" description="Disordered" evidence="1">
    <location>
        <begin position="250"/>
        <end position="308"/>
    </location>
</feature>
<feature type="compositionally biased region" description="Polar residues" evidence="1">
    <location>
        <begin position="450"/>
        <end position="463"/>
    </location>
</feature>
<feature type="region of interest" description="Disordered" evidence="1">
    <location>
        <begin position="67"/>
        <end position="100"/>
    </location>
</feature>
<evidence type="ECO:0000256" key="1">
    <source>
        <dbReference type="SAM" id="MobiDB-lite"/>
    </source>
</evidence>
<keyword evidence="3" id="KW-1185">Reference proteome</keyword>
<feature type="compositionally biased region" description="Low complexity" evidence="1">
    <location>
        <begin position="250"/>
        <end position="262"/>
    </location>
</feature>
<feature type="compositionally biased region" description="Gly residues" evidence="1">
    <location>
        <begin position="426"/>
        <end position="435"/>
    </location>
</feature>
<feature type="compositionally biased region" description="Basic and acidic residues" evidence="1">
    <location>
        <begin position="174"/>
        <end position="188"/>
    </location>
</feature>
<evidence type="ECO:0000313" key="3">
    <source>
        <dbReference type="Proteomes" id="UP001190700"/>
    </source>
</evidence>
<feature type="region of interest" description="Disordered" evidence="1">
    <location>
        <begin position="336"/>
        <end position="533"/>
    </location>
</feature>
<dbReference type="Proteomes" id="UP001190700">
    <property type="component" value="Unassembled WGS sequence"/>
</dbReference>
<feature type="compositionally biased region" description="Basic and acidic residues" evidence="1">
    <location>
        <begin position="491"/>
        <end position="503"/>
    </location>
</feature>